<feature type="compositionally biased region" description="Basic and acidic residues" evidence="1">
    <location>
        <begin position="910"/>
        <end position="934"/>
    </location>
</feature>
<feature type="region of interest" description="Disordered" evidence="1">
    <location>
        <begin position="294"/>
        <end position="341"/>
    </location>
</feature>
<feature type="compositionally biased region" description="Basic and acidic residues" evidence="1">
    <location>
        <begin position="976"/>
        <end position="985"/>
    </location>
</feature>
<feature type="region of interest" description="Disordered" evidence="1">
    <location>
        <begin position="1368"/>
        <end position="1396"/>
    </location>
</feature>
<feature type="compositionally biased region" description="Basic and acidic residues" evidence="1">
    <location>
        <begin position="1062"/>
        <end position="1081"/>
    </location>
</feature>
<accession>A0A0P1BFR5</accession>
<evidence type="ECO:0000313" key="2">
    <source>
        <dbReference type="EMBL" id="CEH14317.1"/>
    </source>
</evidence>
<dbReference type="STRING" id="401625.A0A0P1BFR5"/>
<feature type="region of interest" description="Disordered" evidence="1">
    <location>
        <begin position="1268"/>
        <end position="1296"/>
    </location>
</feature>
<feature type="compositionally biased region" description="Low complexity" evidence="1">
    <location>
        <begin position="678"/>
        <end position="692"/>
    </location>
</feature>
<organism evidence="2 3">
    <name type="scientific">Ceraceosorus bombacis</name>
    <dbReference type="NCBI Taxonomy" id="401625"/>
    <lineage>
        <taxon>Eukaryota</taxon>
        <taxon>Fungi</taxon>
        <taxon>Dikarya</taxon>
        <taxon>Basidiomycota</taxon>
        <taxon>Ustilaginomycotina</taxon>
        <taxon>Exobasidiomycetes</taxon>
        <taxon>Ceraceosorales</taxon>
        <taxon>Ceraceosoraceae</taxon>
        <taxon>Ceraceosorus</taxon>
    </lineage>
</organism>
<feature type="region of interest" description="Disordered" evidence="1">
    <location>
        <begin position="372"/>
        <end position="437"/>
    </location>
</feature>
<feature type="region of interest" description="Disordered" evidence="1">
    <location>
        <begin position="910"/>
        <end position="948"/>
    </location>
</feature>
<feature type="compositionally biased region" description="Polar residues" evidence="1">
    <location>
        <begin position="476"/>
        <end position="488"/>
    </location>
</feature>
<reference evidence="2 3" key="1">
    <citation type="submission" date="2014-09" db="EMBL/GenBank/DDBJ databases">
        <authorList>
            <person name="Magalhaes I.L.F."/>
            <person name="Oliveira U."/>
            <person name="Santos F.R."/>
            <person name="Vidigal T.H.D.A."/>
            <person name="Brescovit A.D."/>
            <person name="Santos A.J."/>
        </authorList>
    </citation>
    <scope>NUCLEOTIDE SEQUENCE [LARGE SCALE GENOMIC DNA]</scope>
</reference>
<evidence type="ECO:0000256" key="1">
    <source>
        <dbReference type="SAM" id="MobiDB-lite"/>
    </source>
</evidence>
<feature type="compositionally biased region" description="Basic and acidic residues" evidence="1">
    <location>
        <begin position="197"/>
        <end position="208"/>
    </location>
</feature>
<protein>
    <submittedName>
        <fullName evidence="2">FER-1-LIKE</fullName>
    </submittedName>
</protein>
<name>A0A0P1BFR5_9BASI</name>
<feature type="compositionally biased region" description="Polar residues" evidence="1">
    <location>
        <begin position="644"/>
        <end position="667"/>
    </location>
</feature>
<feature type="region of interest" description="Disordered" evidence="1">
    <location>
        <begin position="629"/>
        <end position="698"/>
    </location>
</feature>
<feature type="compositionally biased region" description="Acidic residues" evidence="1">
    <location>
        <begin position="1027"/>
        <end position="1042"/>
    </location>
</feature>
<feature type="region of interest" description="Disordered" evidence="1">
    <location>
        <begin position="749"/>
        <end position="777"/>
    </location>
</feature>
<feature type="region of interest" description="Disordered" evidence="1">
    <location>
        <begin position="1423"/>
        <end position="1485"/>
    </location>
</feature>
<feature type="region of interest" description="Disordered" evidence="1">
    <location>
        <begin position="1"/>
        <end position="151"/>
    </location>
</feature>
<dbReference type="Proteomes" id="UP000054845">
    <property type="component" value="Unassembled WGS sequence"/>
</dbReference>
<feature type="region of interest" description="Disordered" evidence="1">
    <location>
        <begin position="968"/>
        <end position="1087"/>
    </location>
</feature>
<keyword evidence="3" id="KW-1185">Reference proteome</keyword>
<feature type="compositionally biased region" description="Polar residues" evidence="1">
    <location>
        <begin position="57"/>
        <end position="69"/>
    </location>
</feature>
<evidence type="ECO:0000313" key="3">
    <source>
        <dbReference type="Proteomes" id="UP000054845"/>
    </source>
</evidence>
<feature type="compositionally biased region" description="Low complexity" evidence="1">
    <location>
        <begin position="86"/>
        <end position="132"/>
    </location>
</feature>
<dbReference type="OrthoDB" id="272077at2759"/>
<sequence length="1485" mass="161923">MAADSASETGTASKSGLESSQSQLQHSDELQKLTKVANASPETTSLNKDTGVECGPVSSSQDPLSTTSAKLVVPVSNGRTIKDNIPSRPSPSAASQHPQPLSLPSPALSSSLGRTSSSTTTTSSLRPSQSRLAAVGGSRGGVGTQCSMPVRGEQDDAADAVLKLERMIQLRQQKKRWRAAASVGLNKLSRRSGATQHQDDSSSEESDHGSPFGEVRLAISSLPDFPVMAVRGAAHRAKGLVGRSGTITGRKGSPAGAVPQAQDASEGANVLSDTSDSAAMDGGAANFRFGRRRASQGVLSPSSASVKRGSMSSISSLQPPPPTLQSSSSAGPVLMRPEPLRPSSMEVPAIELSRSRSGGPTSSVNELHAVNEEDGKDHAQETPLVRATPLPDVSEQPLHEERYAEQASAEQVRGSTQEVRAGASAAEGSTDTRLRRPTLLVQSPTEAQLSFSALDSFAPSTEASQELIAITSSAHKPLDSATSSQGHTSIMGGALHDEPEVDSDGVVFEESSSSSDERDERQDVAAQAVGDGYESGGSTPSSEEDEDKVMSLQLEHGSQMSKKDAKRLLREHKRAARAARSASMNEGSLRGAALARGESISDRVRGGLKYATTESRNRRAMERFSPAVNRSGATSPVTGVGQGSMMNPTFSDLRRNATTSRSTTPLNGMQLASRRDSAVSSRRSSVSEDAAVQPFSPTLSENGDRWTLSDLGRHLPQRWNTSKGSLLGSQSGKNLGSVKSVRGHRLFSLRRRHRKADEKEDVDEEEPPSSPKAEDPALELERVLGKLIAQQAPEELKERYEYDVLHENQRGLLVFGIPKFSARTLLQWDPAAWTNAKNRDSPYSIVNAQLPDPSWEWVHPEWLIDMSGDVDEAGWQYANNFGKSWIPHFKRPRGALPRAGVVGAIGMNERLAREEQKDQERARQREDDGLEALKRSAQARSAKWRAEGDPGTFVRRRRWIRLRRRKALNETAPARTPREEPEQKSKVSSGDWSRLVAPPNKSADPFQRSEKVLASKRGTESHPQVLEDSDSLSNLEEDEQSESGDSSSSSETGVDGFMPRSTPKDTALETLEELQHTDPKEYKRRIRHQREFTGTIRDLKTLLPAIMHKERHGHSHSWSTTTMKQQQEKERKTSFWTQELDARNPFISWKLVKKRLNDADLAFASTSLRARERRHARHLLVSTSSARHDARVFGGAIPFAGERDVQGGAHSDQAHDAPAPTSPFDDLTRSALVEINFRRVVRVLRACKLDRQRLQLWQLWLGCNTSDRSRTRPTMDGPEEDIASSSNQKLSSGKKHTEFGLPDPVDVWDVLERHLDLVLLLFEFQGSRATLIRSLLSLHAESHPLHKFRRTSWTIGAPIDGVLAHPNAPPALDPDSNSRFEGVSAGRPAQHVGATEEWQAAEVPRLEFFSDLEAIARSYLEEPPQGVAAHQSQQQREAPHLHSPSPAGLPSRDSSPFGMSRSPPPALRFSPASRAHTPLQQLLSP</sequence>
<dbReference type="EMBL" id="CCYA01000240">
    <property type="protein sequence ID" value="CEH14317.1"/>
    <property type="molecule type" value="Genomic_DNA"/>
</dbReference>
<proteinExistence type="predicted"/>
<feature type="compositionally biased region" description="Low complexity" evidence="1">
    <location>
        <begin position="504"/>
        <end position="514"/>
    </location>
</feature>
<feature type="compositionally biased region" description="Polar residues" evidence="1">
    <location>
        <begin position="1"/>
        <end position="25"/>
    </location>
</feature>
<feature type="compositionally biased region" description="Basic and acidic residues" evidence="1">
    <location>
        <begin position="1007"/>
        <end position="1020"/>
    </location>
</feature>
<feature type="region of interest" description="Disordered" evidence="1">
    <location>
        <begin position="188"/>
        <end position="211"/>
    </location>
</feature>
<feature type="region of interest" description="Disordered" evidence="1">
    <location>
        <begin position="476"/>
        <end position="563"/>
    </location>
</feature>
<feature type="region of interest" description="Disordered" evidence="1">
    <location>
        <begin position="243"/>
        <end position="277"/>
    </location>
</feature>